<protein>
    <submittedName>
        <fullName evidence="4">Uncharacterized protein</fullName>
    </submittedName>
</protein>
<reference evidence="4" key="1">
    <citation type="submission" date="2022-11" db="UniProtKB">
        <authorList>
            <consortium name="WormBaseParasite"/>
        </authorList>
    </citation>
    <scope>IDENTIFICATION</scope>
</reference>
<dbReference type="Proteomes" id="UP000887566">
    <property type="component" value="Unplaced"/>
</dbReference>
<dbReference type="WBParaSite" id="PSAMB.scaffold4817size13455.g25251.t1">
    <property type="protein sequence ID" value="PSAMB.scaffold4817size13455.g25251.t1"/>
    <property type="gene ID" value="PSAMB.scaffold4817size13455.g25251"/>
</dbReference>
<accession>A0A914WTL9</accession>
<dbReference type="AlphaFoldDB" id="A0A914WTL9"/>
<sequence length="170" mass="19720">MAQRLPLVFLLLTVVVVNAIPLRLRDVQQPQKNDDIVDNIADYYNDEEFTPLYLNTDIELLKRDLEYPYDLDLPEELLNDEELPRTFRKTIALLQAFNDLEKRDVEKEMVVDVPPSLAYRFEIPRTDRKKTTTIAPPVVGSTELTEAKRGQPEQLMLLSNHNDPKFQNAP</sequence>
<evidence type="ECO:0000256" key="1">
    <source>
        <dbReference type="SAM" id="MobiDB-lite"/>
    </source>
</evidence>
<name>A0A914WTL9_9BILA</name>
<evidence type="ECO:0000313" key="3">
    <source>
        <dbReference type="Proteomes" id="UP000887566"/>
    </source>
</evidence>
<organism evidence="3 4">
    <name type="scientific">Plectus sambesii</name>
    <dbReference type="NCBI Taxonomy" id="2011161"/>
    <lineage>
        <taxon>Eukaryota</taxon>
        <taxon>Metazoa</taxon>
        <taxon>Ecdysozoa</taxon>
        <taxon>Nematoda</taxon>
        <taxon>Chromadorea</taxon>
        <taxon>Plectida</taxon>
        <taxon>Plectina</taxon>
        <taxon>Plectoidea</taxon>
        <taxon>Plectidae</taxon>
        <taxon>Plectus</taxon>
    </lineage>
</organism>
<feature type="region of interest" description="Disordered" evidence="1">
    <location>
        <begin position="145"/>
        <end position="170"/>
    </location>
</feature>
<keyword evidence="3" id="KW-1185">Reference proteome</keyword>
<feature type="chain" id="PRO_5037367481" evidence="2">
    <location>
        <begin position="20"/>
        <end position="170"/>
    </location>
</feature>
<proteinExistence type="predicted"/>
<feature type="signal peptide" evidence="2">
    <location>
        <begin position="1"/>
        <end position="19"/>
    </location>
</feature>
<keyword evidence="2" id="KW-0732">Signal</keyword>
<evidence type="ECO:0000313" key="4">
    <source>
        <dbReference type="WBParaSite" id="PSAMB.scaffold4817size13455.g25251.t1"/>
    </source>
</evidence>
<evidence type="ECO:0000256" key="2">
    <source>
        <dbReference type="SAM" id="SignalP"/>
    </source>
</evidence>